<sequence>MSSAFAPTTHDSLLVNELSEGITHYRFQRTDGWDTAHPANSEAHAILSLMKDDGAFTVVRIANARTSTISPSSGVDISLRIVRDLKGPFVAINGGFFIHLTKLFRAADGSLLPDDKVTQTVGPSSATEQSGKYVKVHPAYADLLKKREMTDNSFFVTGPSLGQPLLIEPPTFDQLNGPAGRFNYFAIGPDGNKIESPVWASLGEWDKQRLKNDANPNFQAATTMRTHIEDDYLVEAMKKWTLLPSGEWGLARSPPANEFVKSFWAQVPGNLSHVTEPNERAGVFRGQDAWYFFAYNSLRAKGLTMNEFGTLTKKFVALSGNVIATDDDIWANDGGPSICIMHVDAHGATRLLAQGGLLEQSANIPVDPDTMRKLPNMIAAWAQGVEEEA</sequence>
<dbReference type="RefSeq" id="WP_377264681.1">
    <property type="nucleotide sequence ID" value="NZ_JBHMAA010000029.1"/>
</dbReference>
<dbReference type="Proteomes" id="UP001589692">
    <property type="component" value="Unassembled WGS sequence"/>
</dbReference>
<organism evidence="1 2">
    <name type="scientific">Rhizobium puerariae</name>
    <dbReference type="NCBI Taxonomy" id="1585791"/>
    <lineage>
        <taxon>Bacteria</taxon>
        <taxon>Pseudomonadati</taxon>
        <taxon>Pseudomonadota</taxon>
        <taxon>Alphaproteobacteria</taxon>
        <taxon>Hyphomicrobiales</taxon>
        <taxon>Rhizobiaceae</taxon>
        <taxon>Rhizobium/Agrobacterium group</taxon>
        <taxon>Rhizobium</taxon>
    </lineage>
</organism>
<dbReference type="EMBL" id="JBHMAA010000029">
    <property type="protein sequence ID" value="MFB9951861.1"/>
    <property type="molecule type" value="Genomic_DNA"/>
</dbReference>
<evidence type="ECO:0000313" key="1">
    <source>
        <dbReference type="EMBL" id="MFB9951861.1"/>
    </source>
</evidence>
<proteinExistence type="predicted"/>
<gene>
    <name evidence="1" type="ORF">ACFFP0_23685</name>
</gene>
<name>A0ABV6AML8_9HYPH</name>
<comment type="caution">
    <text evidence="1">The sequence shown here is derived from an EMBL/GenBank/DDBJ whole genome shotgun (WGS) entry which is preliminary data.</text>
</comment>
<reference evidence="1 2" key="1">
    <citation type="submission" date="2024-09" db="EMBL/GenBank/DDBJ databases">
        <authorList>
            <person name="Sun Q."/>
            <person name="Mori K."/>
        </authorList>
    </citation>
    <scope>NUCLEOTIDE SEQUENCE [LARGE SCALE GENOMIC DNA]</scope>
    <source>
        <strain evidence="1 2">TBRC 4938</strain>
    </source>
</reference>
<evidence type="ECO:0000313" key="2">
    <source>
        <dbReference type="Proteomes" id="UP001589692"/>
    </source>
</evidence>
<protein>
    <submittedName>
        <fullName evidence="1">Uncharacterized protein</fullName>
    </submittedName>
</protein>
<keyword evidence="2" id="KW-1185">Reference proteome</keyword>
<accession>A0ABV6AML8</accession>